<keyword evidence="7" id="KW-0732">Signal</keyword>
<accession>A0A7G3G5G6</accession>
<gene>
    <name evidence="9" type="ORF">C1H71_03425</name>
</gene>
<protein>
    <recommendedName>
        <fullName evidence="3 6">Beta-lactamase</fullName>
        <ecNumber evidence="3 6">3.5.2.6</ecNumber>
    </recommendedName>
</protein>
<dbReference type="PROSITE" id="PS00336">
    <property type="entry name" value="BETA_LACTAMASE_C"/>
    <property type="match status" value="1"/>
</dbReference>
<dbReference type="GO" id="GO:0017001">
    <property type="term" value="P:antibiotic catabolic process"/>
    <property type="evidence" value="ECO:0007669"/>
    <property type="project" value="InterPro"/>
</dbReference>
<dbReference type="Proteomes" id="UP000515917">
    <property type="component" value="Chromosome"/>
</dbReference>
<dbReference type="InterPro" id="IPR001586">
    <property type="entry name" value="Beta-lactam_class-C_AS"/>
</dbReference>
<dbReference type="EMBL" id="CP025781">
    <property type="protein sequence ID" value="QBC42700.1"/>
    <property type="molecule type" value="Genomic_DNA"/>
</dbReference>
<proteinExistence type="inferred from homology"/>
<evidence type="ECO:0000256" key="5">
    <source>
        <dbReference type="ARBA" id="ARBA00023251"/>
    </source>
</evidence>
<evidence type="ECO:0000256" key="4">
    <source>
        <dbReference type="ARBA" id="ARBA00022801"/>
    </source>
</evidence>
<evidence type="ECO:0000256" key="6">
    <source>
        <dbReference type="RuleBase" id="RU361140"/>
    </source>
</evidence>
<dbReference type="Gene3D" id="3.40.710.10">
    <property type="entry name" value="DD-peptidase/beta-lactamase superfamily"/>
    <property type="match status" value="1"/>
</dbReference>
<dbReference type="GO" id="GO:0046677">
    <property type="term" value="P:response to antibiotic"/>
    <property type="evidence" value="ECO:0007669"/>
    <property type="project" value="UniProtKB-UniRule"/>
</dbReference>
<dbReference type="NCBIfam" id="NF033085">
    <property type="entry name" value="bla_class_C"/>
    <property type="match status" value="1"/>
</dbReference>
<evidence type="ECO:0000313" key="10">
    <source>
        <dbReference type="Proteomes" id="UP000515917"/>
    </source>
</evidence>
<dbReference type="GO" id="GO:0008800">
    <property type="term" value="F:beta-lactamase activity"/>
    <property type="evidence" value="ECO:0007669"/>
    <property type="project" value="UniProtKB-UniRule"/>
</dbReference>
<dbReference type="Pfam" id="PF00144">
    <property type="entry name" value="Beta-lactamase"/>
    <property type="match status" value="1"/>
</dbReference>
<dbReference type="InterPro" id="IPR012338">
    <property type="entry name" value="Beta-lactam/transpept-like"/>
</dbReference>
<dbReference type="EC" id="3.5.2.6" evidence="3 6"/>
<feature type="domain" description="Beta-lactamase-related" evidence="8">
    <location>
        <begin position="40"/>
        <end position="383"/>
    </location>
</feature>
<feature type="signal peptide" evidence="7">
    <location>
        <begin position="1"/>
        <end position="24"/>
    </location>
</feature>
<evidence type="ECO:0000256" key="1">
    <source>
        <dbReference type="ARBA" id="ARBA00001526"/>
    </source>
</evidence>
<dbReference type="PANTHER" id="PTHR46825">
    <property type="entry name" value="D-ALANYL-D-ALANINE-CARBOXYPEPTIDASE/ENDOPEPTIDASE AMPH"/>
    <property type="match status" value="1"/>
</dbReference>
<keyword evidence="5 6" id="KW-0046">Antibiotic resistance</keyword>
<dbReference type="GO" id="GO:0030288">
    <property type="term" value="C:outer membrane-bounded periplasmic space"/>
    <property type="evidence" value="ECO:0007669"/>
    <property type="project" value="InterPro"/>
</dbReference>
<dbReference type="KEGG" id="ifl:C1H71_03425"/>
<evidence type="ECO:0000259" key="8">
    <source>
        <dbReference type="Pfam" id="PF00144"/>
    </source>
</evidence>
<evidence type="ECO:0000313" key="9">
    <source>
        <dbReference type="EMBL" id="QBC42700.1"/>
    </source>
</evidence>
<organism evidence="9 10">
    <name type="scientific">Iodobacter fluviatilis</name>
    <dbReference type="NCBI Taxonomy" id="537"/>
    <lineage>
        <taxon>Bacteria</taxon>
        <taxon>Pseudomonadati</taxon>
        <taxon>Pseudomonadota</taxon>
        <taxon>Betaproteobacteria</taxon>
        <taxon>Neisseriales</taxon>
        <taxon>Chitinibacteraceae</taxon>
        <taxon>Iodobacter</taxon>
    </lineage>
</organism>
<evidence type="ECO:0000256" key="2">
    <source>
        <dbReference type="ARBA" id="ARBA00007840"/>
    </source>
</evidence>
<keyword evidence="10" id="KW-1185">Reference proteome</keyword>
<evidence type="ECO:0000256" key="3">
    <source>
        <dbReference type="ARBA" id="ARBA00012865"/>
    </source>
</evidence>
<dbReference type="InterPro" id="IPR001466">
    <property type="entry name" value="Beta-lactam-related"/>
</dbReference>
<name>A0A7G3G5G6_9NEIS</name>
<dbReference type="AlphaFoldDB" id="A0A7G3G5G6"/>
<sequence>MRKKIINSIKIMTLLACISPLSHAAENIDRSYIQKIVSTAIAPMQKEFNIPGMAVAVSIDGKNYFYNYGVASKEDKQAISQDTLFEIGSISKTFTATLASTAQINGQLSFNDSVSQHLPFLRGSAFDKVSLLNLATHTAGGLPLQVPDEIKNNDQLMAYFKNWQPEYAAGTYRVYSNPSIGLLGLITAKSMNTSFEEAIKENIFSKLKMTNSYINVPAAQMKNYAQGYNKKDEPVRVNPGVLDSEAYGIKSSSADMLKFINANMQVGKIDHKVQQALINTHSGYFSSGAITQDLIWEQYAYPVKLDTLLAGNSQTMSFQANAAAPITPALAPQDKVWINKTGGTGGFSAYVAFIPAKKMGIVILANKSYPIPPRVTAAYQILNKLDQQAKYKN</sequence>
<evidence type="ECO:0000256" key="7">
    <source>
        <dbReference type="SAM" id="SignalP"/>
    </source>
</evidence>
<dbReference type="RefSeq" id="WP_130105317.1">
    <property type="nucleotide sequence ID" value="NZ_CP025781.1"/>
</dbReference>
<dbReference type="InterPro" id="IPR058136">
    <property type="entry name" value="AmpC"/>
</dbReference>
<comment type="catalytic activity">
    <reaction evidence="1 6">
        <text>a beta-lactam + H2O = a substituted beta-amino acid</text>
        <dbReference type="Rhea" id="RHEA:20401"/>
        <dbReference type="ChEBI" id="CHEBI:15377"/>
        <dbReference type="ChEBI" id="CHEBI:35627"/>
        <dbReference type="ChEBI" id="CHEBI:140347"/>
        <dbReference type="EC" id="3.5.2.6"/>
    </reaction>
</comment>
<reference evidence="9 10" key="1">
    <citation type="submission" date="2018-01" db="EMBL/GenBank/DDBJ databases">
        <title>Genome sequence of Iodobacter sp. strain PCH194 isolated from Indian Trans-Himalaya.</title>
        <authorList>
            <person name="Kumar V."/>
            <person name="Thakur V."/>
            <person name="Kumar S."/>
            <person name="Singh D."/>
        </authorList>
    </citation>
    <scope>NUCLEOTIDE SEQUENCE [LARGE SCALE GENOMIC DNA]</scope>
    <source>
        <strain evidence="9 10">PCH194</strain>
    </source>
</reference>
<dbReference type="SUPFAM" id="SSF56601">
    <property type="entry name" value="beta-lactamase/transpeptidase-like"/>
    <property type="match status" value="1"/>
</dbReference>
<comment type="similarity">
    <text evidence="2 6">Belongs to the class-C beta-lactamase family.</text>
</comment>
<keyword evidence="4 6" id="KW-0378">Hydrolase</keyword>
<dbReference type="PANTHER" id="PTHR46825:SF8">
    <property type="entry name" value="BETA-LACTAMASE-RELATED"/>
    <property type="match status" value="1"/>
</dbReference>
<feature type="chain" id="PRO_5028916656" description="Beta-lactamase" evidence="7">
    <location>
        <begin position="25"/>
        <end position="393"/>
    </location>
</feature>
<dbReference type="InterPro" id="IPR050491">
    <property type="entry name" value="AmpC-like"/>
</dbReference>